<keyword evidence="3" id="KW-1185">Reference proteome</keyword>
<feature type="compositionally biased region" description="Low complexity" evidence="1">
    <location>
        <begin position="179"/>
        <end position="190"/>
    </location>
</feature>
<sequence length="201" mass="22300">MTRRLRLHRREWHHGGRRYQVIALRPANPARYAVTAQDRWTLVRSDLAGARLLGRLLWGLSYHRRPHTLLVLDPGRMVADPDNGGPSPAMVIAVAARTVLTATAQRLSRPGLWRTRPARTVTWNTAGFPAGVTELHAWQDDRRAGLPIPDRYIPAYPAATLRVALQFVGGASQAPATVAAAARPPRSRPSCGVRRPLWPFP</sequence>
<evidence type="ECO:0000313" key="3">
    <source>
        <dbReference type="Proteomes" id="UP000242415"/>
    </source>
</evidence>
<evidence type="ECO:0000256" key="1">
    <source>
        <dbReference type="SAM" id="MobiDB-lite"/>
    </source>
</evidence>
<protein>
    <submittedName>
        <fullName evidence="2">Uncharacterized protein</fullName>
    </submittedName>
</protein>
<feature type="region of interest" description="Disordered" evidence="1">
    <location>
        <begin position="179"/>
        <end position="201"/>
    </location>
</feature>
<organism evidence="2 3">
    <name type="scientific">Micromonospora pattaloongensis</name>
    <dbReference type="NCBI Taxonomy" id="405436"/>
    <lineage>
        <taxon>Bacteria</taxon>
        <taxon>Bacillati</taxon>
        <taxon>Actinomycetota</taxon>
        <taxon>Actinomycetes</taxon>
        <taxon>Micromonosporales</taxon>
        <taxon>Micromonosporaceae</taxon>
        <taxon>Micromonospora</taxon>
    </lineage>
</organism>
<dbReference type="AlphaFoldDB" id="A0A1H3R610"/>
<proteinExistence type="predicted"/>
<dbReference type="Proteomes" id="UP000242415">
    <property type="component" value="Unassembled WGS sequence"/>
</dbReference>
<reference evidence="3" key="1">
    <citation type="submission" date="2016-10" db="EMBL/GenBank/DDBJ databases">
        <authorList>
            <person name="Varghese N."/>
            <person name="Submissions S."/>
        </authorList>
    </citation>
    <scope>NUCLEOTIDE SEQUENCE [LARGE SCALE GENOMIC DNA]</scope>
    <source>
        <strain evidence="3">DSM 45245</strain>
    </source>
</reference>
<dbReference type="STRING" id="405436.SAMN05444365_10779"/>
<accession>A0A1H3R610</accession>
<evidence type="ECO:0000313" key="2">
    <source>
        <dbReference type="EMBL" id="SDZ21036.1"/>
    </source>
</evidence>
<name>A0A1H3R610_9ACTN</name>
<dbReference type="EMBL" id="FNPH01000007">
    <property type="protein sequence ID" value="SDZ21036.1"/>
    <property type="molecule type" value="Genomic_DNA"/>
</dbReference>
<gene>
    <name evidence="2" type="ORF">SAMN05444365_10779</name>
</gene>